<dbReference type="AlphaFoldDB" id="A0A6G1QUP5"/>
<sequence length="55" mass="6001">MHVFGLWEETGVTKGNPCKNGENIQTQKGRSQYVDLNRGLSSCEVAVLTTPSLCC</sequence>
<evidence type="ECO:0000313" key="1">
    <source>
        <dbReference type="EMBL" id="KAF3706430.1"/>
    </source>
</evidence>
<name>A0A6G1QUP5_CHAAH</name>
<protein>
    <submittedName>
        <fullName evidence="1">Uncharacterized protein</fullName>
    </submittedName>
</protein>
<reference evidence="2" key="2">
    <citation type="submission" date="2019-02" db="EMBL/GenBank/DDBJ databases">
        <title>Opniocepnalus argus Var Kimnra genome.</title>
        <authorList>
            <person name="Zhou C."/>
            <person name="Xiao S."/>
        </authorList>
    </citation>
    <scope>NUCLEOTIDE SEQUENCE [LARGE SCALE GENOMIC DNA]</scope>
</reference>
<organism evidence="1 2">
    <name type="scientific">Channa argus</name>
    <name type="common">Northern snakehead</name>
    <name type="synonym">Ophicephalus argus</name>
    <dbReference type="NCBI Taxonomy" id="215402"/>
    <lineage>
        <taxon>Eukaryota</taxon>
        <taxon>Metazoa</taxon>
        <taxon>Chordata</taxon>
        <taxon>Craniata</taxon>
        <taxon>Vertebrata</taxon>
        <taxon>Euteleostomi</taxon>
        <taxon>Actinopterygii</taxon>
        <taxon>Neopterygii</taxon>
        <taxon>Teleostei</taxon>
        <taxon>Neoteleostei</taxon>
        <taxon>Acanthomorphata</taxon>
        <taxon>Anabantaria</taxon>
        <taxon>Anabantiformes</taxon>
        <taxon>Channoidei</taxon>
        <taxon>Channidae</taxon>
        <taxon>Channa</taxon>
    </lineage>
</organism>
<keyword evidence="2" id="KW-1185">Reference proteome</keyword>
<dbReference type="Proteomes" id="UP000503349">
    <property type="component" value="Chromosome 23"/>
</dbReference>
<gene>
    <name evidence="1" type="ORF">EXN66_Car022122</name>
</gene>
<accession>A0A6G1QUP5</accession>
<proteinExistence type="predicted"/>
<evidence type="ECO:0000313" key="2">
    <source>
        <dbReference type="Proteomes" id="UP000503349"/>
    </source>
</evidence>
<dbReference type="EMBL" id="CM015734">
    <property type="protein sequence ID" value="KAF3706430.1"/>
    <property type="molecule type" value="Genomic_DNA"/>
</dbReference>
<reference evidence="1 2" key="1">
    <citation type="submission" date="2019-02" db="EMBL/GenBank/DDBJ databases">
        <title>Opniocepnalus argus genome.</title>
        <authorList>
            <person name="Zhou C."/>
            <person name="Xiao S."/>
        </authorList>
    </citation>
    <scope>NUCLEOTIDE SEQUENCE [LARGE SCALE GENOMIC DNA]</scope>
    <source>
        <strain evidence="1">OARG1902GOOAL</strain>
        <tissue evidence="1">Muscle</tissue>
    </source>
</reference>